<accession>A0A100XFG2</accession>
<name>A0A100XFG2_MYCTH</name>
<dbReference type="OMA" id="VWAWHWA"/>
<dbReference type="Proteomes" id="UP000069654">
    <property type="component" value="Unassembled WGS sequence"/>
</dbReference>
<organism evidence="2 3">
    <name type="scientific">Mycolicibacterium thermoresistibile</name>
    <name type="common">Mycobacterium thermoresistibile</name>
    <dbReference type="NCBI Taxonomy" id="1797"/>
    <lineage>
        <taxon>Bacteria</taxon>
        <taxon>Bacillati</taxon>
        <taxon>Actinomycetota</taxon>
        <taxon>Actinomycetes</taxon>
        <taxon>Mycobacteriales</taxon>
        <taxon>Mycobacteriaceae</taxon>
        <taxon>Mycolicibacterium</taxon>
    </lineage>
</organism>
<reference evidence="2 3" key="1">
    <citation type="journal article" date="2016" name="Genome Announc.">
        <title>Draft Genome Sequences of Five Rapidly Growing Mycobacterium Species, M. thermoresistibile, M. fortuitum subsp. acetamidolyticum, M. canariasense, M. brisbanense, and M. novocastrense.</title>
        <authorList>
            <person name="Katahira K."/>
            <person name="Ogura Y."/>
            <person name="Gotoh Y."/>
            <person name="Hayashi T."/>
        </authorList>
    </citation>
    <scope>NUCLEOTIDE SEQUENCE [LARGE SCALE GENOMIC DNA]</scope>
    <source>
        <strain evidence="2 3">JCM6362</strain>
    </source>
</reference>
<dbReference type="AlphaFoldDB" id="A0A100XFG2"/>
<comment type="caution">
    <text evidence="2">The sequence shown here is derived from an EMBL/GenBank/DDBJ whole genome shotgun (WGS) entry which is preliminary data.</text>
</comment>
<reference evidence="3" key="2">
    <citation type="submission" date="2016-02" db="EMBL/GenBank/DDBJ databases">
        <title>Draft genome sequence of five rapidly growing Mycobacterium species.</title>
        <authorList>
            <person name="Katahira K."/>
            <person name="Gotou Y."/>
            <person name="Iida K."/>
            <person name="Ogura Y."/>
            <person name="Hayashi T."/>
        </authorList>
    </citation>
    <scope>NUCLEOTIDE SEQUENCE [LARGE SCALE GENOMIC DNA]</scope>
    <source>
        <strain evidence="3">JCM6362</strain>
    </source>
</reference>
<dbReference type="Gene3D" id="3.40.50.10320">
    <property type="entry name" value="LmbE-like"/>
    <property type="match status" value="1"/>
</dbReference>
<dbReference type="InterPro" id="IPR024078">
    <property type="entry name" value="LmbE-like_dom_sf"/>
</dbReference>
<dbReference type="InterPro" id="IPR003737">
    <property type="entry name" value="GlcNAc_PI_deacetylase-related"/>
</dbReference>
<dbReference type="GO" id="GO:0016137">
    <property type="term" value="P:glycoside metabolic process"/>
    <property type="evidence" value="ECO:0007669"/>
    <property type="project" value="UniProtKB-ARBA"/>
</dbReference>
<dbReference type="SUPFAM" id="SSF102588">
    <property type="entry name" value="LmbE-like"/>
    <property type="match status" value="1"/>
</dbReference>
<dbReference type="Pfam" id="PF02585">
    <property type="entry name" value="PIG-L"/>
    <property type="match status" value="1"/>
</dbReference>
<evidence type="ECO:0000256" key="1">
    <source>
        <dbReference type="ARBA" id="ARBA00022833"/>
    </source>
</evidence>
<keyword evidence="1" id="KW-0862">Zinc</keyword>
<evidence type="ECO:0000313" key="2">
    <source>
        <dbReference type="EMBL" id="GAT15605.1"/>
    </source>
</evidence>
<dbReference type="STRING" id="1797.RMCT_2575"/>
<protein>
    <recommendedName>
        <fullName evidence="4">LmbE family protein</fullName>
    </recommendedName>
</protein>
<dbReference type="EMBL" id="BCTB01000018">
    <property type="protein sequence ID" value="GAT15605.1"/>
    <property type="molecule type" value="Genomic_DNA"/>
</dbReference>
<sequence length="248" mass="26246">MTTEPGAVVSDLGQAARRSAVRTPVTAGSGGGYPRLDLTACPGLVVVAARPDDELLGLGGAIAALVDLGVEVRVVSVCDRDATLTLTGLPALDRQIPDQRFDQRVAAEILGVKELHHLGLPADDLDRHAAGLADDLTELLVGPGLWCAAPWAGDGDPDSTVVARAAELAAHRAAARPLQYPVWSRHLPSAARPTLPWERVHTIDVPESAHDRKFTAVRWYIGSFRPDARPVLASVLLPQLAIGEIVFA</sequence>
<evidence type="ECO:0008006" key="4">
    <source>
        <dbReference type="Google" id="ProtNLM"/>
    </source>
</evidence>
<gene>
    <name evidence="2" type="ORF">RMCT_2575</name>
</gene>
<proteinExistence type="predicted"/>
<dbReference type="RefSeq" id="WP_003926503.1">
    <property type="nucleotide sequence ID" value="NZ_BCTB01000018.1"/>
</dbReference>
<evidence type="ECO:0000313" key="3">
    <source>
        <dbReference type="Proteomes" id="UP000069654"/>
    </source>
</evidence>